<dbReference type="EMBL" id="RQXX01000001">
    <property type="protein sequence ID" value="RVV99590.1"/>
    <property type="molecule type" value="Genomic_DNA"/>
</dbReference>
<dbReference type="RefSeq" id="WP_127905032.1">
    <property type="nucleotide sequence ID" value="NZ_RQXX01000001.1"/>
</dbReference>
<evidence type="ECO:0000313" key="5">
    <source>
        <dbReference type="EMBL" id="RVV99590.1"/>
    </source>
</evidence>
<dbReference type="Gene3D" id="3.30.360.10">
    <property type="entry name" value="Dihydrodipicolinate Reductase, domain 2"/>
    <property type="match status" value="1"/>
</dbReference>
<dbReference type="Gene3D" id="3.40.50.720">
    <property type="entry name" value="NAD(P)-binding Rossmann-like Domain"/>
    <property type="match status" value="1"/>
</dbReference>
<dbReference type="PANTHER" id="PTHR22604">
    <property type="entry name" value="OXIDOREDUCTASES"/>
    <property type="match status" value="1"/>
</dbReference>
<dbReference type="OrthoDB" id="9815825at2"/>
<dbReference type="InterPro" id="IPR000683">
    <property type="entry name" value="Gfo/Idh/MocA-like_OxRdtase_N"/>
</dbReference>
<organism evidence="5 6">
    <name type="scientific">Mesobaculum littorinae</name>
    <dbReference type="NCBI Taxonomy" id="2486419"/>
    <lineage>
        <taxon>Bacteria</taxon>
        <taxon>Pseudomonadati</taxon>
        <taxon>Pseudomonadota</taxon>
        <taxon>Alphaproteobacteria</taxon>
        <taxon>Rhodobacterales</taxon>
        <taxon>Roseobacteraceae</taxon>
        <taxon>Mesobaculum</taxon>
    </lineage>
</organism>
<evidence type="ECO:0000259" key="4">
    <source>
        <dbReference type="Pfam" id="PF22725"/>
    </source>
</evidence>
<accession>A0A438ALR0</accession>
<dbReference type="InterPro" id="IPR050984">
    <property type="entry name" value="Gfo/Idh/MocA_domain"/>
</dbReference>
<dbReference type="SUPFAM" id="SSF55347">
    <property type="entry name" value="Glyceraldehyde-3-phosphate dehydrogenase-like, C-terminal domain"/>
    <property type="match status" value="1"/>
</dbReference>
<dbReference type="Proteomes" id="UP000285908">
    <property type="component" value="Unassembled WGS sequence"/>
</dbReference>
<comment type="similarity">
    <text evidence="1">Belongs to the Gfo/Idh/MocA family.</text>
</comment>
<name>A0A438ALR0_9RHOB</name>
<evidence type="ECO:0000313" key="6">
    <source>
        <dbReference type="Proteomes" id="UP000285908"/>
    </source>
</evidence>
<evidence type="ECO:0000256" key="2">
    <source>
        <dbReference type="ARBA" id="ARBA00023002"/>
    </source>
</evidence>
<sequence length="334" mass="36913">MTDPIRWGILGAADFAQRHMGPAIHQAEGAVLAALATSAPAKARPFQAFQPDLAVFDDYDALLADPSIDAVYVPLPNHLHVEWTKKALAAGKHVLTEKPIALKAAEIDELIAARDASGRMAAEAFMILHHPQWQRVRHLLDDKAVGRLMHVDAKFSFDNPDMANIRNKPDTGGGGLRDIGVYTFGSVRYATHSEPLAVKARVHWENGVDVYAHVTAEFPDFGYDAMVSTRMFPRQEVTFHGNRGVLKVEVPFNANVFGEARLSLETEGKRVLTERFPGVNHYKLQVENFCTSIREGVAYPCPLEFSRGTQRMIDMVFDAAGPARDTRPSDPTES</sequence>
<gene>
    <name evidence="5" type="ORF">EKE94_02600</name>
</gene>
<feature type="domain" description="GFO/IDH/MocA-like oxidoreductase" evidence="4">
    <location>
        <begin position="133"/>
        <end position="246"/>
    </location>
</feature>
<reference evidence="5 6" key="1">
    <citation type="submission" date="2018-11" db="EMBL/GenBank/DDBJ databases">
        <title>Mesobaculum littorinae gen. nov., sp. nov., isolated from Littorina scabra that represents a novel genus of the order Rhodobacteraceae.</title>
        <authorList>
            <person name="Li F."/>
        </authorList>
    </citation>
    <scope>NUCLEOTIDE SEQUENCE [LARGE SCALE GENOMIC DNA]</scope>
    <source>
        <strain evidence="5 6">M0103</strain>
    </source>
</reference>
<dbReference type="Pfam" id="PF01408">
    <property type="entry name" value="GFO_IDH_MocA"/>
    <property type="match status" value="1"/>
</dbReference>
<keyword evidence="2" id="KW-0560">Oxidoreductase</keyword>
<protein>
    <submittedName>
        <fullName evidence="5">Gfo/Idh/MocA family oxidoreductase</fullName>
    </submittedName>
</protein>
<feature type="domain" description="Gfo/Idh/MocA-like oxidoreductase N-terminal" evidence="3">
    <location>
        <begin position="5"/>
        <end position="121"/>
    </location>
</feature>
<dbReference type="AlphaFoldDB" id="A0A438ALR0"/>
<dbReference type="InterPro" id="IPR036291">
    <property type="entry name" value="NAD(P)-bd_dom_sf"/>
</dbReference>
<comment type="caution">
    <text evidence="5">The sequence shown here is derived from an EMBL/GenBank/DDBJ whole genome shotgun (WGS) entry which is preliminary data.</text>
</comment>
<dbReference type="GO" id="GO:0016491">
    <property type="term" value="F:oxidoreductase activity"/>
    <property type="evidence" value="ECO:0007669"/>
    <property type="project" value="UniProtKB-KW"/>
</dbReference>
<dbReference type="InterPro" id="IPR055170">
    <property type="entry name" value="GFO_IDH_MocA-like_dom"/>
</dbReference>
<proteinExistence type="inferred from homology"/>
<dbReference type="GO" id="GO:0000166">
    <property type="term" value="F:nucleotide binding"/>
    <property type="evidence" value="ECO:0007669"/>
    <property type="project" value="InterPro"/>
</dbReference>
<evidence type="ECO:0000259" key="3">
    <source>
        <dbReference type="Pfam" id="PF01408"/>
    </source>
</evidence>
<evidence type="ECO:0000256" key="1">
    <source>
        <dbReference type="ARBA" id="ARBA00010928"/>
    </source>
</evidence>
<dbReference type="PANTHER" id="PTHR22604:SF105">
    <property type="entry name" value="TRANS-1,2-DIHYDROBENZENE-1,2-DIOL DEHYDROGENASE"/>
    <property type="match status" value="1"/>
</dbReference>
<dbReference type="SUPFAM" id="SSF51735">
    <property type="entry name" value="NAD(P)-binding Rossmann-fold domains"/>
    <property type="match status" value="1"/>
</dbReference>
<dbReference type="Pfam" id="PF22725">
    <property type="entry name" value="GFO_IDH_MocA_C3"/>
    <property type="match status" value="1"/>
</dbReference>
<keyword evidence="6" id="KW-1185">Reference proteome</keyword>